<dbReference type="Pfam" id="PF00668">
    <property type="entry name" value="Condensation"/>
    <property type="match status" value="1"/>
</dbReference>
<accession>A0ABP5F6H4</accession>
<comment type="caution">
    <text evidence="6">The sequence shown here is derived from an EMBL/GenBank/DDBJ whole genome shotgun (WGS) entry which is preliminary data.</text>
</comment>
<dbReference type="Gene3D" id="3.30.559.30">
    <property type="entry name" value="Nonribosomal peptide synthetase, condensation domain"/>
    <property type="match status" value="1"/>
</dbReference>
<dbReference type="EMBL" id="BAAAQN010000003">
    <property type="protein sequence ID" value="GAA2014495.1"/>
    <property type="molecule type" value="Genomic_DNA"/>
</dbReference>
<evidence type="ECO:0000259" key="5">
    <source>
        <dbReference type="PROSITE" id="PS50075"/>
    </source>
</evidence>
<dbReference type="PANTHER" id="PTHR45527:SF1">
    <property type="entry name" value="FATTY ACID SYNTHASE"/>
    <property type="match status" value="1"/>
</dbReference>
<dbReference type="Gene3D" id="3.30.559.10">
    <property type="entry name" value="Chloramphenicol acetyltransferase-like domain"/>
    <property type="match status" value="1"/>
</dbReference>
<keyword evidence="2" id="KW-0596">Phosphopantetheine</keyword>
<dbReference type="Pfam" id="PF00550">
    <property type="entry name" value="PP-binding"/>
    <property type="match status" value="1"/>
</dbReference>
<dbReference type="RefSeq" id="WP_344663984.1">
    <property type="nucleotide sequence ID" value="NZ_BAAAQN010000003.1"/>
</dbReference>
<protein>
    <submittedName>
        <fullName evidence="6">Condensation domain-containing protein</fullName>
    </submittedName>
</protein>
<evidence type="ECO:0000256" key="2">
    <source>
        <dbReference type="ARBA" id="ARBA00022450"/>
    </source>
</evidence>
<evidence type="ECO:0000313" key="7">
    <source>
        <dbReference type="Proteomes" id="UP001500751"/>
    </source>
</evidence>
<gene>
    <name evidence="6" type="ORF">GCM10009839_06800</name>
</gene>
<dbReference type="InterPro" id="IPR036736">
    <property type="entry name" value="ACP-like_sf"/>
</dbReference>
<dbReference type="Proteomes" id="UP001500751">
    <property type="component" value="Unassembled WGS sequence"/>
</dbReference>
<keyword evidence="7" id="KW-1185">Reference proteome</keyword>
<dbReference type="Gene3D" id="1.10.1200.10">
    <property type="entry name" value="ACP-like"/>
    <property type="match status" value="1"/>
</dbReference>
<evidence type="ECO:0000256" key="3">
    <source>
        <dbReference type="ARBA" id="ARBA00022553"/>
    </source>
</evidence>
<dbReference type="SUPFAM" id="SSF47336">
    <property type="entry name" value="ACP-like"/>
    <property type="match status" value="1"/>
</dbReference>
<name>A0ABP5F6H4_9ACTN</name>
<feature type="region of interest" description="Disordered" evidence="4">
    <location>
        <begin position="400"/>
        <end position="426"/>
    </location>
</feature>
<keyword evidence="3" id="KW-0597">Phosphoprotein</keyword>
<comment type="cofactor">
    <cofactor evidence="1">
        <name>pantetheine 4'-phosphate</name>
        <dbReference type="ChEBI" id="CHEBI:47942"/>
    </cofactor>
</comment>
<dbReference type="SUPFAM" id="SSF52777">
    <property type="entry name" value="CoA-dependent acyltransferases"/>
    <property type="match status" value="2"/>
</dbReference>
<dbReference type="PROSITE" id="PS50075">
    <property type="entry name" value="CARRIER"/>
    <property type="match status" value="1"/>
</dbReference>
<dbReference type="SMART" id="SM00823">
    <property type="entry name" value="PKS_PP"/>
    <property type="match status" value="1"/>
</dbReference>
<evidence type="ECO:0000313" key="6">
    <source>
        <dbReference type="EMBL" id="GAA2014495.1"/>
    </source>
</evidence>
<dbReference type="InterPro" id="IPR009081">
    <property type="entry name" value="PP-bd_ACP"/>
</dbReference>
<reference evidence="7" key="1">
    <citation type="journal article" date="2019" name="Int. J. Syst. Evol. Microbiol.">
        <title>The Global Catalogue of Microorganisms (GCM) 10K type strain sequencing project: providing services to taxonomists for standard genome sequencing and annotation.</title>
        <authorList>
            <consortium name="The Broad Institute Genomics Platform"/>
            <consortium name="The Broad Institute Genome Sequencing Center for Infectious Disease"/>
            <person name="Wu L."/>
            <person name="Ma J."/>
        </authorList>
    </citation>
    <scope>NUCLEOTIDE SEQUENCE [LARGE SCALE GENOMIC DNA]</scope>
    <source>
        <strain evidence="7">JCM 16014</strain>
    </source>
</reference>
<dbReference type="PANTHER" id="PTHR45527">
    <property type="entry name" value="NONRIBOSOMAL PEPTIDE SYNTHETASE"/>
    <property type="match status" value="1"/>
</dbReference>
<dbReference type="InterPro" id="IPR023213">
    <property type="entry name" value="CAT-like_dom_sf"/>
</dbReference>
<dbReference type="InterPro" id="IPR001242">
    <property type="entry name" value="Condensation_dom"/>
</dbReference>
<organism evidence="6 7">
    <name type="scientific">Catenulispora yoronensis</name>
    <dbReference type="NCBI Taxonomy" id="450799"/>
    <lineage>
        <taxon>Bacteria</taxon>
        <taxon>Bacillati</taxon>
        <taxon>Actinomycetota</taxon>
        <taxon>Actinomycetes</taxon>
        <taxon>Catenulisporales</taxon>
        <taxon>Catenulisporaceae</taxon>
        <taxon>Catenulispora</taxon>
    </lineage>
</organism>
<evidence type="ECO:0000256" key="1">
    <source>
        <dbReference type="ARBA" id="ARBA00001957"/>
    </source>
</evidence>
<proteinExistence type="predicted"/>
<feature type="domain" description="Carrier" evidence="5">
    <location>
        <begin position="427"/>
        <end position="501"/>
    </location>
</feature>
<sequence length="501" mass="53996">MADLTEAAFAQHGIRMAHLASGGTAYHMPLVLRLGAGIDAGIDAGTVAKACTALVERHPLLAGALVERDGITYVAPAETVPGLRIAAPGERAEDEIARPFDLERGPLIRFVLFGRDLVVTAHHTVFDGFSKDLVVRDLLAFCDGSEIRPLPISFAEHADAERRRVDAALVAAREFWKPRWRGQAPVVVRNGILNSRRAEAGAVLDLELPRVEVPGLTVFEATAAALHVLLFSYGNSRPVTAIDLSTRTSDTADLIGPFVNELLLASEPAEDLTFREFGLRVRSELRDIYRFREVPLARAVPRIAPHAALAPISVSYRKQSERIDADVEWLVFNGAVRGDLQLQIVDTGRALLGSLRYSARAAEHAQPFADELGAVLRRLADDPDRLIADLLTVVPDAAETVPSAEPAHEDGSSGHLPAATGASGGAGADADLVEQIREIWQEVLGVPRVEVDDDLFDLDGHSLTVTQIVARMRARLGIEIPIDVLFDNPTIAGALDAVNAH</sequence>
<evidence type="ECO:0000256" key="4">
    <source>
        <dbReference type="SAM" id="MobiDB-lite"/>
    </source>
</evidence>
<dbReference type="InterPro" id="IPR020806">
    <property type="entry name" value="PKS_PP-bd"/>
</dbReference>